<dbReference type="Proteomes" id="UP001465755">
    <property type="component" value="Unassembled WGS sequence"/>
</dbReference>
<dbReference type="PANTHER" id="PTHR45629:SF7">
    <property type="entry name" value="DNA EXCISION REPAIR PROTEIN ERCC-6-RELATED"/>
    <property type="match status" value="1"/>
</dbReference>
<dbReference type="GO" id="GO:0015616">
    <property type="term" value="F:DNA translocase activity"/>
    <property type="evidence" value="ECO:0007669"/>
    <property type="project" value="TreeGrafter"/>
</dbReference>
<dbReference type="InterPro" id="IPR049730">
    <property type="entry name" value="SNF2/RAD54-like_C"/>
</dbReference>
<reference evidence="5 6" key="1">
    <citation type="journal article" date="2024" name="Nat. Commun.">
        <title>Phylogenomics reveals the evolutionary origins of lichenization in chlorophyte algae.</title>
        <authorList>
            <person name="Puginier C."/>
            <person name="Libourel C."/>
            <person name="Otte J."/>
            <person name="Skaloud P."/>
            <person name="Haon M."/>
            <person name="Grisel S."/>
            <person name="Petersen M."/>
            <person name="Berrin J.G."/>
            <person name="Delaux P.M."/>
            <person name="Dal Grande F."/>
            <person name="Keller J."/>
        </authorList>
    </citation>
    <scope>NUCLEOTIDE SEQUENCE [LARGE SCALE GENOMIC DNA]</scope>
    <source>
        <strain evidence="5 6">SAG 2036</strain>
    </source>
</reference>
<comment type="caution">
    <text evidence="5">The sequence shown here is derived from an EMBL/GenBank/DDBJ whole genome shotgun (WGS) entry which is preliminary data.</text>
</comment>
<sequence>MRKSSAPSSLHGPCRTDGPGIDNQHVNKLPVKRKGFACPAKVAKPCLTGSESTGELAAVQQGLDQTSQPQQYFTVLFAKASNKQRKNKSFQDGVLTVSADNACNLHNSEGKIVTKGKVKGAYNAPEGSEIPLGTYTLEVEDTLSEEAFRSGLVVDPYLSKHLREHQREGIQFLYDCVMAIKAPAQHGAILADEMGLGKTLQVIALLWTLLRQGPQGRPIVRKAVVAAPASLVKNWQAEVKKWLGNERLPCIALQPGPEAAAEVTSFRHGTLHRLLIVSFETLRKHASELAGSFDLLVCDEGHRLKASGGSKTIDALLSLQCRRRILLTGTPMQNNLDEFFAMVSFVNPGALGTLSTFHRVFGAAIAAARDRAATEEQKAVGEARSQELAARVASFVLRRTAQINSKYLPPLSSYVVFCKPTALQVQLYSAVLETPEVKGLLSSASATTPTVLPVISQLRKLCNSPALLQQSSEQEGLDHLFPADFDPGSTESSGKMRCLMSLVMATVEVGERLVVCSSSTQCLSLIDALCKAIEIQTVRIDGSVEASKRQDIVNSFNNYNVGKVFLLSTRAGGAGLNLVGASRLVLVDSDWNPAVDLQALGRIWRDGQTKPCVTYRLLCTGTIEEKIYQRQLAKQELAVSVASCSSAGAKGQPKAAKFTREELRQLFTLRLDTLCDTADLLSDADDSWKVSWLAITLNPVHF</sequence>
<feature type="domain" description="Helicase C-terminal" evidence="4">
    <location>
        <begin position="501"/>
        <end position="652"/>
    </location>
</feature>
<dbReference type="PROSITE" id="PS51194">
    <property type="entry name" value="HELICASE_CTER"/>
    <property type="match status" value="1"/>
</dbReference>
<dbReference type="InterPro" id="IPR027417">
    <property type="entry name" value="P-loop_NTPase"/>
</dbReference>
<dbReference type="Pfam" id="PF00176">
    <property type="entry name" value="SNF2-rel_dom"/>
    <property type="match status" value="1"/>
</dbReference>
<dbReference type="InterPro" id="IPR014001">
    <property type="entry name" value="Helicase_ATP-bd"/>
</dbReference>
<dbReference type="InterPro" id="IPR050496">
    <property type="entry name" value="SNF2_RAD54_helicase_repair"/>
</dbReference>
<dbReference type="Gene3D" id="3.40.50.300">
    <property type="entry name" value="P-loop containing nucleotide triphosphate hydrolases"/>
    <property type="match status" value="1"/>
</dbReference>
<name>A0AAW1P609_9CHLO</name>
<dbReference type="Gene3D" id="3.40.50.10810">
    <property type="entry name" value="Tandem AAA-ATPase domain"/>
    <property type="match status" value="1"/>
</dbReference>
<feature type="domain" description="Helicase ATP-binding" evidence="3">
    <location>
        <begin position="179"/>
        <end position="349"/>
    </location>
</feature>
<dbReference type="CDD" id="cd18004">
    <property type="entry name" value="DEXHc_RAD54"/>
    <property type="match status" value="1"/>
</dbReference>
<dbReference type="SMART" id="SM00487">
    <property type="entry name" value="DEXDc"/>
    <property type="match status" value="1"/>
</dbReference>
<dbReference type="InterPro" id="IPR000330">
    <property type="entry name" value="SNF2_N"/>
</dbReference>
<dbReference type="GO" id="GO:0005634">
    <property type="term" value="C:nucleus"/>
    <property type="evidence" value="ECO:0007669"/>
    <property type="project" value="TreeGrafter"/>
</dbReference>
<organism evidence="5 6">
    <name type="scientific">Symbiochloris irregularis</name>
    <dbReference type="NCBI Taxonomy" id="706552"/>
    <lineage>
        <taxon>Eukaryota</taxon>
        <taxon>Viridiplantae</taxon>
        <taxon>Chlorophyta</taxon>
        <taxon>core chlorophytes</taxon>
        <taxon>Trebouxiophyceae</taxon>
        <taxon>Trebouxiales</taxon>
        <taxon>Trebouxiaceae</taxon>
        <taxon>Symbiochloris</taxon>
    </lineage>
</organism>
<keyword evidence="6" id="KW-1185">Reference proteome</keyword>
<accession>A0AAW1P609</accession>
<dbReference type="Pfam" id="PF00271">
    <property type="entry name" value="Helicase_C"/>
    <property type="match status" value="1"/>
</dbReference>
<proteinExistence type="predicted"/>
<dbReference type="AlphaFoldDB" id="A0AAW1P609"/>
<protein>
    <recommendedName>
        <fullName evidence="7">DNA repair and recombination protein RAD54B</fullName>
    </recommendedName>
</protein>
<evidence type="ECO:0000256" key="2">
    <source>
        <dbReference type="SAM" id="MobiDB-lite"/>
    </source>
</evidence>
<dbReference type="InterPro" id="IPR001650">
    <property type="entry name" value="Helicase_C-like"/>
</dbReference>
<feature type="region of interest" description="Disordered" evidence="2">
    <location>
        <begin position="1"/>
        <end position="26"/>
    </location>
</feature>
<dbReference type="EMBL" id="JALJOQ010000042">
    <property type="protein sequence ID" value="KAK9805749.1"/>
    <property type="molecule type" value="Genomic_DNA"/>
</dbReference>
<dbReference type="CDD" id="cd18793">
    <property type="entry name" value="SF2_C_SNF"/>
    <property type="match status" value="1"/>
</dbReference>
<dbReference type="SUPFAM" id="SSF52540">
    <property type="entry name" value="P-loop containing nucleoside triphosphate hydrolases"/>
    <property type="match status" value="2"/>
</dbReference>
<dbReference type="FunFam" id="3.40.50.10810:FF:000020">
    <property type="entry name" value="DNA repair and recombination protein RAD54B"/>
    <property type="match status" value="1"/>
</dbReference>
<evidence type="ECO:0000256" key="1">
    <source>
        <dbReference type="ARBA" id="ARBA00022801"/>
    </source>
</evidence>
<dbReference type="GO" id="GO:0000724">
    <property type="term" value="P:double-strand break repair via homologous recombination"/>
    <property type="evidence" value="ECO:0007669"/>
    <property type="project" value="TreeGrafter"/>
</dbReference>
<dbReference type="GO" id="GO:0007131">
    <property type="term" value="P:reciprocal meiotic recombination"/>
    <property type="evidence" value="ECO:0007669"/>
    <property type="project" value="TreeGrafter"/>
</dbReference>
<gene>
    <name evidence="5" type="ORF">WJX73_005408</name>
</gene>
<dbReference type="InterPro" id="IPR038718">
    <property type="entry name" value="SNF2-like_sf"/>
</dbReference>
<dbReference type="InterPro" id="IPR018838">
    <property type="entry name" value="ZGRF1-like_N"/>
</dbReference>
<evidence type="ECO:0000313" key="5">
    <source>
        <dbReference type="EMBL" id="KAK9805749.1"/>
    </source>
</evidence>
<dbReference type="GO" id="GO:0005524">
    <property type="term" value="F:ATP binding"/>
    <property type="evidence" value="ECO:0007669"/>
    <property type="project" value="InterPro"/>
</dbReference>
<dbReference type="Pfam" id="PF10382">
    <property type="entry name" value="ZGRF1-like_N"/>
    <property type="match status" value="1"/>
</dbReference>
<dbReference type="PROSITE" id="PS51192">
    <property type="entry name" value="HELICASE_ATP_BIND_1"/>
    <property type="match status" value="1"/>
</dbReference>
<evidence type="ECO:0008006" key="7">
    <source>
        <dbReference type="Google" id="ProtNLM"/>
    </source>
</evidence>
<evidence type="ECO:0000259" key="4">
    <source>
        <dbReference type="PROSITE" id="PS51194"/>
    </source>
</evidence>
<keyword evidence="1" id="KW-0378">Hydrolase</keyword>
<dbReference type="GO" id="GO:0016787">
    <property type="term" value="F:hydrolase activity"/>
    <property type="evidence" value="ECO:0007669"/>
    <property type="project" value="UniProtKB-KW"/>
</dbReference>
<dbReference type="Gene3D" id="1.20.120.850">
    <property type="entry name" value="SWI2/SNF2 ATPases, N-terminal domain"/>
    <property type="match status" value="1"/>
</dbReference>
<dbReference type="PANTHER" id="PTHR45629">
    <property type="entry name" value="SNF2/RAD54 FAMILY MEMBER"/>
    <property type="match status" value="1"/>
</dbReference>
<evidence type="ECO:0000313" key="6">
    <source>
        <dbReference type="Proteomes" id="UP001465755"/>
    </source>
</evidence>
<dbReference type="SMART" id="SM00490">
    <property type="entry name" value="HELICc"/>
    <property type="match status" value="1"/>
</dbReference>
<evidence type="ECO:0000259" key="3">
    <source>
        <dbReference type="PROSITE" id="PS51192"/>
    </source>
</evidence>